<evidence type="ECO:0000313" key="2">
    <source>
        <dbReference type="EMBL" id="ADU26189.1"/>
    </source>
</evidence>
<dbReference type="eggNOG" id="ENOG502ZK4Q">
    <property type="taxonomic scope" value="Bacteria"/>
</dbReference>
<dbReference type="HOGENOM" id="CLU_2329512_0_0_9"/>
<dbReference type="STRING" id="663278.Ethha_0615"/>
<feature type="compositionally biased region" description="Polar residues" evidence="1">
    <location>
        <begin position="1"/>
        <end position="12"/>
    </location>
</feature>
<dbReference type="Proteomes" id="UP000001551">
    <property type="component" value="Chromosome"/>
</dbReference>
<name>E6U9S3_ETHHY</name>
<dbReference type="RefSeq" id="WP_013484561.1">
    <property type="nucleotide sequence ID" value="NC_014828.1"/>
</dbReference>
<sequence>MPIPNINRTFTAGTYGPPGTNGRSPFERASRYQVDGKAFMVEPFFQISGNETIGTILVKLMQADAWRVSPLRHRRDNGTRMWYTVLVNTARLPERRTL</sequence>
<evidence type="ECO:0000256" key="1">
    <source>
        <dbReference type="SAM" id="MobiDB-lite"/>
    </source>
</evidence>
<protein>
    <submittedName>
        <fullName evidence="2">Forkhead box Q1</fullName>
    </submittedName>
</protein>
<evidence type="ECO:0000313" key="3">
    <source>
        <dbReference type="Proteomes" id="UP000001551"/>
    </source>
</evidence>
<proteinExistence type="predicted"/>
<dbReference type="EMBL" id="CP002400">
    <property type="protein sequence ID" value="ADU26189.1"/>
    <property type="molecule type" value="Genomic_DNA"/>
</dbReference>
<dbReference type="KEGG" id="eha:Ethha_0615"/>
<feature type="region of interest" description="Disordered" evidence="1">
    <location>
        <begin position="1"/>
        <end position="25"/>
    </location>
</feature>
<gene>
    <name evidence="2" type="ordered locus">Ethha_0615</name>
</gene>
<reference evidence="2 3" key="1">
    <citation type="submission" date="2010-12" db="EMBL/GenBank/DDBJ databases">
        <title>Complete sequence of Ethanoligenens harbinense YUAN-3.</title>
        <authorList>
            <person name="Lucas S."/>
            <person name="Copeland A."/>
            <person name="Lapidus A."/>
            <person name="Cheng J.-F."/>
            <person name="Bruce D."/>
            <person name="Goodwin L."/>
            <person name="Pitluck S."/>
            <person name="Chertkov O."/>
            <person name="Misra M."/>
            <person name="Detter J.C."/>
            <person name="Han C."/>
            <person name="Tapia R."/>
            <person name="Land M."/>
            <person name="Hauser L."/>
            <person name="Jeffries C."/>
            <person name="Kyrpides N."/>
            <person name="Ivanova N."/>
            <person name="Mikhailova N."/>
            <person name="Wang A."/>
            <person name="Mouttaki H."/>
            <person name="He Z."/>
            <person name="Zhou J."/>
            <person name="Hemme C.L."/>
            <person name="Woyke T."/>
        </authorList>
    </citation>
    <scope>NUCLEOTIDE SEQUENCE [LARGE SCALE GENOMIC DNA]</scope>
    <source>
        <strain evidence="3">DSM 18485 / JCM 12961 / CGMCC 1.5033 / YUAN-3</strain>
    </source>
</reference>
<dbReference type="AlphaFoldDB" id="E6U9S3"/>
<keyword evidence="3" id="KW-1185">Reference proteome</keyword>
<organism evidence="2 3">
    <name type="scientific">Ethanoligenens harbinense (strain DSM 18485 / JCM 12961 / CGMCC 1.5033 / YUAN-3)</name>
    <dbReference type="NCBI Taxonomy" id="663278"/>
    <lineage>
        <taxon>Bacteria</taxon>
        <taxon>Bacillati</taxon>
        <taxon>Bacillota</taxon>
        <taxon>Clostridia</taxon>
        <taxon>Eubacteriales</taxon>
        <taxon>Oscillospiraceae</taxon>
        <taxon>Ethanoligenens</taxon>
    </lineage>
</organism>
<accession>E6U9S3</accession>